<dbReference type="EMBL" id="OC002532">
    <property type="protein sequence ID" value="CAD7261977.1"/>
    <property type="molecule type" value="Genomic_DNA"/>
</dbReference>
<evidence type="ECO:0000313" key="1">
    <source>
        <dbReference type="EMBL" id="CAD7261977.1"/>
    </source>
</evidence>
<organism evidence="1">
    <name type="scientific">Timema shepardi</name>
    <name type="common">Walking stick</name>
    <dbReference type="NCBI Taxonomy" id="629360"/>
    <lineage>
        <taxon>Eukaryota</taxon>
        <taxon>Metazoa</taxon>
        <taxon>Ecdysozoa</taxon>
        <taxon>Arthropoda</taxon>
        <taxon>Hexapoda</taxon>
        <taxon>Insecta</taxon>
        <taxon>Pterygota</taxon>
        <taxon>Neoptera</taxon>
        <taxon>Polyneoptera</taxon>
        <taxon>Phasmatodea</taxon>
        <taxon>Timematodea</taxon>
        <taxon>Timematoidea</taxon>
        <taxon>Timematidae</taxon>
        <taxon>Timema</taxon>
    </lineage>
</organism>
<proteinExistence type="predicted"/>
<gene>
    <name evidence="1" type="ORF">TSIB3V08_LOCUS6096</name>
</gene>
<reference evidence="1" key="1">
    <citation type="submission" date="2020-11" db="EMBL/GenBank/DDBJ databases">
        <authorList>
            <person name="Tran Van P."/>
        </authorList>
    </citation>
    <scope>NUCLEOTIDE SEQUENCE</scope>
</reference>
<protein>
    <submittedName>
        <fullName evidence="1">Uncharacterized protein</fullName>
    </submittedName>
</protein>
<sequence>MHVRRALVHHIVVASRYLSDFHPIALATVVIICDVIDLGGGRRGRAVMSGKVQAAELRPLLPKRRRLMEIIGGGGYTLNGQTLLEFSHSQDMEGGGTNSELRIKVATLWVRIEFRTGLSRAYRRSQPDRNLTMWVFKVNRQLHANATLLRGKVGSSLEEDFPTPTFLEFNDFVVGEASLKLLFQLVYSTVRQKIHMNIVA</sequence>
<accession>A0A7R9G051</accession>
<name>A0A7R9G051_TIMSH</name>
<dbReference type="AlphaFoldDB" id="A0A7R9G051"/>